<dbReference type="Gramene" id="PHT72592">
    <property type="protein sequence ID" value="PHT72592"/>
    <property type="gene ID" value="T459_23377"/>
</dbReference>
<accession>A0A2G2YS76</accession>
<proteinExistence type="predicted"/>
<gene>
    <name evidence="1" type="ORF">T459_23377</name>
</gene>
<comment type="caution">
    <text evidence="1">The sequence shown here is derived from an EMBL/GenBank/DDBJ whole genome shotgun (WGS) entry which is preliminary data.</text>
</comment>
<protein>
    <submittedName>
        <fullName evidence="1">Uncharacterized protein</fullName>
    </submittedName>
</protein>
<reference evidence="1 2" key="2">
    <citation type="journal article" date="2017" name="Genome Biol.">
        <title>New reference genome sequences of hot pepper reveal the massive evolution of plant disease-resistance genes by retroduplication.</title>
        <authorList>
            <person name="Kim S."/>
            <person name="Park J."/>
            <person name="Yeom S.I."/>
            <person name="Kim Y.M."/>
            <person name="Seo E."/>
            <person name="Kim K.T."/>
            <person name="Kim M.S."/>
            <person name="Lee J.M."/>
            <person name="Cheong K."/>
            <person name="Shin H.S."/>
            <person name="Kim S.B."/>
            <person name="Han K."/>
            <person name="Lee J."/>
            <person name="Park M."/>
            <person name="Lee H.A."/>
            <person name="Lee H.Y."/>
            <person name="Lee Y."/>
            <person name="Oh S."/>
            <person name="Lee J.H."/>
            <person name="Choi E."/>
            <person name="Choi E."/>
            <person name="Lee S.E."/>
            <person name="Jeon J."/>
            <person name="Kim H."/>
            <person name="Choi G."/>
            <person name="Song H."/>
            <person name="Lee J."/>
            <person name="Lee S.C."/>
            <person name="Kwon J.K."/>
            <person name="Lee H.Y."/>
            <person name="Koo N."/>
            <person name="Hong Y."/>
            <person name="Kim R.W."/>
            <person name="Kang W.H."/>
            <person name="Huh J.H."/>
            <person name="Kang B.C."/>
            <person name="Yang T.J."/>
            <person name="Lee Y.H."/>
            <person name="Bennetzen J.L."/>
            <person name="Choi D."/>
        </authorList>
    </citation>
    <scope>NUCLEOTIDE SEQUENCE [LARGE SCALE GENOMIC DNA]</scope>
    <source>
        <strain evidence="2">cv. CM334</strain>
    </source>
</reference>
<evidence type="ECO:0000313" key="1">
    <source>
        <dbReference type="EMBL" id="PHT72592.1"/>
    </source>
</evidence>
<name>A0A2G2YS76_CAPAN</name>
<dbReference type="EMBL" id="AYRZ02000009">
    <property type="protein sequence ID" value="PHT72592.1"/>
    <property type="molecule type" value="Genomic_DNA"/>
</dbReference>
<dbReference type="PANTHER" id="PTHR33022">
    <property type="entry name" value="DUF1985 DOMAIN-CONTAINING PROTEIN"/>
    <property type="match status" value="1"/>
</dbReference>
<reference evidence="1 2" key="1">
    <citation type="journal article" date="2014" name="Nat. Genet.">
        <title>Genome sequence of the hot pepper provides insights into the evolution of pungency in Capsicum species.</title>
        <authorList>
            <person name="Kim S."/>
            <person name="Park M."/>
            <person name="Yeom S.I."/>
            <person name="Kim Y.M."/>
            <person name="Lee J.M."/>
            <person name="Lee H.A."/>
            <person name="Seo E."/>
            <person name="Choi J."/>
            <person name="Cheong K."/>
            <person name="Kim K.T."/>
            <person name="Jung K."/>
            <person name="Lee G.W."/>
            <person name="Oh S.K."/>
            <person name="Bae C."/>
            <person name="Kim S.B."/>
            <person name="Lee H.Y."/>
            <person name="Kim S.Y."/>
            <person name="Kim M.S."/>
            <person name="Kang B.C."/>
            <person name="Jo Y.D."/>
            <person name="Yang H.B."/>
            <person name="Jeong H.J."/>
            <person name="Kang W.H."/>
            <person name="Kwon J.K."/>
            <person name="Shin C."/>
            <person name="Lim J.Y."/>
            <person name="Park J.H."/>
            <person name="Huh J.H."/>
            <person name="Kim J.S."/>
            <person name="Kim B.D."/>
            <person name="Cohen O."/>
            <person name="Paran I."/>
            <person name="Suh M.C."/>
            <person name="Lee S.B."/>
            <person name="Kim Y.K."/>
            <person name="Shin Y."/>
            <person name="Noh S.J."/>
            <person name="Park J."/>
            <person name="Seo Y.S."/>
            <person name="Kwon S.Y."/>
            <person name="Kim H.A."/>
            <person name="Park J.M."/>
            <person name="Kim H.J."/>
            <person name="Choi S.B."/>
            <person name="Bosland P.W."/>
            <person name="Reeves G."/>
            <person name="Jo S.H."/>
            <person name="Lee B.W."/>
            <person name="Cho H.T."/>
            <person name="Choi H.S."/>
            <person name="Lee M.S."/>
            <person name="Yu Y."/>
            <person name="Do Choi Y."/>
            <person name="Park B.S."/>
            <person name="van Deynze A."/>
            <person name="Ashrafi H."/>
            <person name="Hill T."/>
            <person name="Kim W.T."/>
            <person name="Pai H.S."/>
            <person name="Ahn H.K."/>
            <person name="Yeam I."/>
            <person name="Giovannoni J.J."/>
            <person name="Rose J.K."/>
            <person name="Sorensen I."/>
            <person name="Lee S.J."/>
            <person name="Kim R.W."/>
            <person name="Choi I.Y."/>
            <person name="Choi B.S."/>
            <person name="Lim J.S."/>
            <person name="Lee Y.H."/>
            <person name="Choi D."/>
        </authorList>
    </citation>
    <scope>NUCLEOTIDE SEQUENCE [LARGE SCALE GENOMIC DNA]</scope>
    <source>
        <strain evidence="2">cv. CM334</strain>
    </source>
</reference>
<dbReference type="Proteomes" id="UP000222542">
    <property type="component" value="Unassembled WGS sequence"/>
</dbReference>
<dbReference type="PANTHER" id="PTHR33022:SF13">
    <property type="entry name" value="UBIQUITIN-LIKE PROTEASE FAMILY PROFILE DOMAIN-CONTAINING PROTEIN"/>
    <property type="match status" value="1"/>
</dbReference>
<organism evidence="1 2">
    <name type="scientific">Capsicum annuum</name>
    <name type="common">Capsicum pepper</name>
    <dbReference type="NCBI Taxonomy" id="4072"/>
    <lineage>
        <taxon>Eukaryota</taxon>
        <taxon>Viridiplantae</taxon>
        <taxon>Streptophyta</taxon>
        <taxon>Embryophyta</taxon>
        <taxon>Tracheophyta</taxon>
        <taxon>Spermatophyta</taxon>
        <taxon>Magnoliopsida</taxon>
        <taxon>eudicotyledons</taxon>
        <taxon>Gunneridae</taxon>
        <taxon>Pentapetalae</taxon>
        <taxon>asterids</taxon>
        <taxon>lamiids</taxon>
        <taxon>Solanales</taxon>
        <taxon>Solanaceae</taxon>
        <taxon>Solanoideae</taxon>
        <taxon>Capsiceae</taxon>
        <taxon>Capsicum</taxon>
    </lineage>
</organism>
<evidence type="ECO:0000313" key="2">
    <source>
        <dbReference type="Proteomes" id="UP000222542"/>
    </source>
</evidence>
<dbReference type="AlphaFoldDB" id="A0A2G2YS76"/>
<keyword evidence="2" id="KW-1185">Reference proteome</keyword>
<sequence length="214" mass="23769">MGISNNEGKTILEGGLVVIDDGSGSGSGSGATIGDNDASLTIFETTNHYEYDHTDYNDFTTSRECSTCKSQAFKVDVTTEATAKEHSITVYNPSIASKEEEKVEPVSLGERKNYLFEGFNISEGALKTKKFDQRLFKIDCRWAIKASCRQYLSDGIQVPNDGLNAGLLHQRYAALLWKYGETKAQKLYASDIKDPRRPKPNFVAPDEEQLVHIE</sequence>